<feature type="transmembrane region" description="Helical" evidence="2">
    <location>
        <begin position="36"/>
        <end position="57"/>
    </location>
</feature>
<organism evidence="3 4">
    <name type="scientific">Trifolium medium</name>
    <dbReference type="NCBI Taxonomy" id="97028"/>
    <lineage>
        <taxon>Eukaryota</taxon>
        <taxon>Viridiplantae</taxon>
        <taxon>Streptophyta</taxon>
        <taxon>Embryophyta</taxon>
        <taxon>Tracheophyta</taxon>
        <taxon>Spermatophyta</taxon>
        <taxon>Magnoliopsida</taxon>
        <taxon>eudicotyledons</taxon>
        <taxon>Gunneridae</taxon>
        <taxon>Pentapetalae</taxon>
        <taxon>rosids</taxon>
        <taxon>fabids</taxon>
        <taxon>Fabales</taxon>
        <taxon>Fabaceae</taxon>
        <taxon>Papilionoideae</taxon>
        <taxon>50 kb inversion clade</taxon>
        <taxon>NPAAA clade</taxon>
        <taxon>Hologalegina</taxon>
        <taxon>IRL clade</taxon>
        <taxon>Trifolieae</taxon>
        <taxon>Trifolium</taxon>
    </lineage>
</organism>
<keyword evidence="2" id="KW-1133">Transmembrane helix</keyword>
<dbReference type="EMBL" id="LXQA010669835">
    <property type="protein sequence ID" value="MCI65117.1"/>
    <property type="molecule type" value="Genomic_DNA"/>
</dbReference>
<evidence type="ECO:0000313" key="4">
    <source>
        <dbReference type="Proteomes" id="UP000265520"/>
    </source>
</evidence>
<feature type="compositionally biased region" description="Low complexity" evidence="1">
    <location>
        <begin position="7"/>
        <end position="17"/>
    </location>
</feature>
<sequence>MNLIDDAGNSFSSASGAARREGWRNAPLSTRSGWKALFVAQRAGMPGAVYMLLLVLFSRKEGE</sequence>
<comment type="caution">
    <text evidence="3">The sequence shown here is derived from an EMBL/GenBank/DDBJ whole genome shotgun (WGS) entry which is preliminary data.</text>
</comment>
<evidence type="ECO:0000256" key="2">
    <source>
        <dbReference type="SAM" id="Phobius"/>
    </source>
</evidence>
<dbReference type="Proteomes" id="UP000265520">
    <property type="component" value="Unassembled WGS sequence"/>
</dbReference>
<reference evidence="3 4" key="1">
    <citation type="journal article" date="2018" name="Front. Plant Sci.">
        <title>Red Clover (Trifolium pratense) and Zigzag Clover (T. medium) - A Picture of Genomic Similarities and Differences.</title>
        <authorList>
            <person name="Dluhosova J."/>
            <person name="Istvanek J."/>
            <person name="Nedelnik J."/>
            <person name="Repkova J."/>
        </authorList>
    </citation>
    <scope>NUCLEOTIDE SEQUENCE [LARGE SCALE GENOMIC DNA]</scope>
    <source>
        <strain evidence="4">cv. 10/8</strain>
        <tissue evidence="3">Leaf</tissue>
    </source>
</reference>
<evidence type="ECO:0000256" key="1">
    <source>
        <dbReference type="SAM" id="MobiDB-lite"/>
    </source>
</evidence>
<name>A0A392TXC3_9FABA</name>
<keyword evidence="2" id="KW-0472">Membrane</keyword>
<evidence type="ECO:0000313" key="3">
    <source>
        <dbReference type="EMBL" id="MCI65117.1"/>
    </source>
</evidence>
<protein>
    <submittedName>
        <fullName evidence="3">Uncharacterized protein</fullName>
    </submittedName>
</protein>
<keyword evidence="2" id="KW-0812">Transmembrane</keyword>
<feature type="region of interest" description="Disordered" evidence="1">
    <location>
        <begin position="1"/>
        <end position="24"/>
    </location>
</feature>
<keyword evidence="4" id="KW-1185">Reference proteome</keyword>
<proteinExistence type="predicted"/>
<dbReference type="AlphaFoldDB" id="A0A392TXC3"/>
<accession>A0A392TXC3</accession>